<dbReference type="GO" id="GO:0015141">
    <property type="term" value="F:succinate transmembrane transporter activity"/>
    <property type="evidence" value="ECO:0007669"/>
    <property type="project" value="TreeGrafter"/>
</dbReference>
<dbReference type="Proteomes" id="UP000309170">
    <property type="component" value="Unassembled WGS sequence"/>
</dbReference>
<evidence type="ECO:0000256" key="6">
    <source>
        <dbReference type="ARBA" id="ARBA00022989"/>
    </source>
</evidence>
<keyword evidence="3" id="KW-1003">Cell membrane</keyword>
<comment type="caution">
    <text evidence="9">The sequence shown here is derived from an EMBL/GenBank/DDBJ whole genome shotgun (WGS) entry which is preliminary data.</text>
</comment>
<feature type="transmembrane region" description="Helical" evidence="8">
    <location>
        <begin position="170"/>
        <end position="189"/>
    </location>
</feature>
<feature type="transmembrane region" description="Helical" evidence="8">
    <location>
        <begin position="327"/>
        <end position="348"/>
    </location>
</feature>
<evidence type="ECO:0000256" key="5">
    <source>
        <dbReference type="ARBA" id="ARBA00022847"/>
    </source>
</evidence>
<dbReference type="InterPro" id="IPR001991">
    <property type="entry name" value="Na-dicarboxylate_symporter"/>
</dbReference>
<dbReference type="PANTHER" id="PTHR42865">
    <property type="entry name" value="PROTON/GLUTAMATE-ASPARTATE SYMPORTER"/>
    <property type="match status" value="1"/>
</dbReference>
<dbReference type="Gene3D" id="1.10.3860.10">
    <property type="entry name" value="Sodium:dicarboxylate symporter"/>
    <property type="match status" value="1"/>
</dbReference>
<dbReference type="GO" id="GO:0015366">
    <property type="term" value="F:malate:proton symporter activity"/>
    <property type="evidence" value="ECO:0007669"/>
    <property type="project" value="TreeGrafter"/>
</dbReference>
<evidence type="ECO:0000256" key="4">
    <source>
        <dbReference type="ARBA" id="ARBA00022692"/>
    </source>
</evidence>
<dbReference type="NCBIfam" id="NF002461">
    <property type="entry name" value="PRK01663.1"/>
    <property type="match status" value="1"/>
</dbReference>
<evidence type="ECO:0000256" key="7">
    <source>
        <dbReference type="ARBA" id="ARBA00023136"/>
    </source>
</evidence>
<feature type="transmembrane region" description="Helical" evidence="8">
    <location>
        <begin position="67"/>
        <end position="85"/>
    </location>
</feature>
<dbReference type="InterPro" id="IPR018107">
    <property type="entry name" value="Na-dicarboxylate_symporter_CS"/>
</dbReference>
<dbReference type="InterPro" id="IPR036458">
    <property type="entry name" value="Na:dicarbo_symporter_sf"/>
</dbReference>
<dbReference type="PROSITE" id="PS00714">
    <property type="entry name" value="NA_DICARBOXYL_SYMP_2"/>
    <property type="match status" value="1"/>
</dbReference>
<feature type="transmembrane region" description="Helical" evidence="8">
    <location>
        <begin position="368"/>
        <end position="393"/>
    </location>
</feature>
<keyword evidence="4 8" id="KW-0812">Transmembrane</keyword>
<dbReference type="PANTHER" id="PTHR42865:SF1">
    <property type="entry name" value="AEROBIC C4-DICARBOXYLATE TRANSPORT PROTEIN"/>
    <property type="match status" value="1"/>
</dbReference>
<evidence type="ECO:0000256" key="3">
    <source>
        <dbReference type="ARBA" id="ARBA00022475"/>
    </source>
</evidence>
<dbReference type="AlphaFoldDB" id="A0A9X8ZHR3"/>
<sequence>MLSSVTLLPDKKALSYNKGECPLKILKNLTVQVIIGIILGITVGFFFPAFGEQLKILADLFIKMIKMVIAPIIFLTVVIGIGGMGDMKKVGRIGGKALLYFEIVTTFALAIGIIVVNLLGPGKGFNIDSVEGGDVSQYTTAASETEHGAVAFISNIIPENAVAALAGGDLLPILFFAVLFGLSMAAMGPRVQPVVSFFQHIADIFFGIVGMIMKVSPLAAFGAMAYTIGKFGLGSLTSLGQLMGSVYITMALFIILILGSIAKMYGFNIFKFIAYIKEEILLVLGTSSSESALPSVMKKLEKYGCSKSVVGLVVPTGYSFNLDGTSIYLSMAAIFIAQAYGIDLSIWQELTLLGILMLTSKGAAGVTGSGFITLAATLAAFPMIPVEGMALLLGVDRFMSEARAITNLIGNSVATVVISKSEGEFNPNQAISGDMNEVAVSSEK</sequence>
<evidence type="ECO:0000256" key="1">
    <source>
        <dbReference type="ARBA" id="ARBA00004651"/>
    </source>
</evidence>
<gene>
    <name evidence="9" type="ORF">FC678_10005</name>
</gene>
<dbReference type="GO" id="GO:0070778">
    <property type="term" value="P:L-aspartate transmembrane transport"/>
    <property type="evidence" value="ECO:0007669"/>
    <property type="project" value="TreeGrafter"/>
</dbReference>
<feature type="transmembrane region" description="Helical" evidence="8">
    <location>
        <begin position="201"/>
        <end position="226"/>
    </location>
</feature>
<keyword evidence="2" id="KW-0813">Transport</keyword>
<evidence type="ECO:0000313" key="10">
    <source>
        <dbReference type="Proteomes" id="UP000309170"/>
    </source>
</evidence>
<keyword evidence="5" id="KW-0769">Symport</keyword>
<protein>
    <submittedName>
        <fullName evidence="9">Dicarboxylate/amino acid:cation symporter</fullName>
    </submittedName>
</protein>
<name>A0A9X8ZHR3_9BACI</name>
<keyword evidence="7 8" id="KW-0472">Membrane</keyword>
<feature type="transmembrane region" description="Helical" evidence="8">
    <location>
        <begin position="246"/>
        <end position="267"/>
    </location>
</feature>
<accession>A0A9X8ZHR3</accession>
<dbReference type="FunFam" id="1.10.3860.10:FF:000001">
    <property type="entry name" value="C4-dicarboxylate transport protein"/>
    <property type="match status" value="1"/>
</dbReference>
<comment type="subcellular location">
    <subcellularLocation>
        <location evidence="1">Cell membrane</location>
        <topology evidence="1">Multi-pass membrane protein</topology>
    </subcellularLocation>
</comment>
<keyword evidence="6 8" id="KW-1133">Transmembrane helix</keyword>
<dbReference type="GO" id="GO:0015138">
    <property type="term" value="F:fumarate transmembrane transporter activity"/>
    <property type="evidence" value="ECO:0007669"/>
    <property type="project" value="TreeGrafter"/>
</dbReference>
<dbReference type="GO" id="GO:0005886">
    <property type="term" value="C:plasma membrane"/>
    <property type="evidence" value="ECO:0007669"/>
    <property type="project" value="UniProtKB-SubCell"/>
</dbReference>
<dbReference type="PRINTS" id="PR00173">
    <property type="entry name" value="EDTRNSPORT"/>
</dbReference>
<evidence type="ECO:0000256" key="2">
    <source>
        <dbReference type="ARBA" id="ARBA00022448"/>
    </source>
</evidence>
<organism evidence="9 10">
    <name type="scientific">Peribacillus simplex</name>
    <dbReference type="NCBI Taxonomy" id="1478"/>
    <lineage>
        <taxon>Bacteria</taxon>
        <taxon>Bacillati</taxon>
        <taxon>Bacillota</taxon>
        <taxon>Bacilli</taxon>
        <taxon>Bacillales</taxon>
        <taxon>Bacillaceae</taxon>
        <taxon>Peribacillus</taxon>
    </lineage>
</organism>
<reference evidence="9 10" key="1">
    <citation type="journal article" date="2019" name="Environ. Microbiol.">
        <title>An active ?-lactamase is a part of an orchestrated cell wall stress resistance network of Bacillus subtilis and related rhizosphere species.</title>
        <authorList>
            <person name="Bucher T."/>
            <person name="Keren-Paz A."/>
            <person name="Hausser J."/>
            <person name="Olender T."/>
            <person name="Cytryn E."/>
            <person name="Kolodkin-Gal I."/>
        </authorList>
    </citation>
    <scope>NUCLEOTIDE SEQUENCE [LARGE SCALE GENOMIC DNA]</scope>
    <source>
        <strain evidence="9 10">I4</strain>
    </source>
</reference>
<proteinExistence type="predicted"/>
<dbReference type="EMBL" id="SZNT01000120">
    <property type="protein sequence ID" value="TKH12210.1"/>
    <property type="molecule type" value="Genomic_DNA"/>
</dbReference>
<feature type="transmembrane region" description="Helical" evidence="8">
    <location>
        <begin position="97"/>
        <end position="119"/>
    </location>
</feature>
<dbReference type="Pfam" id="PF00375">
    <property type="entry name" value="SDF"/>
    <property type="match status" value="1"/>
</dbReference>
<dbReference type="SUPFAM" id="SSF118215">
    <property type="entry name" value="Proton glutamate symport protein"/>
    <property type="match status" value="1"/>
</dbReference>
<feature type="transmembrane region" description="Helical" evidence="8">
    <location>
        <begin position="25"/>
        <end position="47"/>
    </location>
</feature>
<evidence type="ECO:0000313" key="9">
    <source>
        <dbReference type="EMBL" id="TKH12210.1"/>
    </source>
</evidence>
<evidence type="ECO:0000256" key="8">
    <source>
        <dbReference type="SAM" id="Phobius"/>
    </source>
</evidence>